<feature type="domain" description="Ribosome maturation factor RimM PRC barrel" evidence="7">
    <location>
        <begin position="100"/>
        <end position="188"/>
    </location>
</feature>
<dbReference type="SUPFAM" id="SSF50346">
    <property type="entry name" value="PRC-barrel domain"/>
    <property type="match status" value="1"/>
</dbReference>
<dbReference type="Gene3D" id="2.40.30.60">
    <property type="entry name" value="RimM"/>
    <property type="match status" value="1"/>
</dbReference>
<dbReference type="AlphaFoldDB" id="A0A7T3V5M6"/>
<keyword evidence="2 5" id="KW-0690">Ribosome biogenesis</keyword>
<dbReference type="GO" id="GO:0006364">
    <property type="term" value="P:rRNA processing"/>
    <property type="evidence" value="ECO:0007669"/>
    <property type="project" value="UniProtKB-UniRule"/>
</dbReference>
<keyword evidence="4 5" id="KW-0143">Chaperone</keyword>
<keyword evidence="9" id="KW-1185">Reference proteome</keyword>
<evidence type="ECO:0000256" key="1">
    <source>
        <dbReference type="ARBA" id="ARBA00022490"/>
    </source>
</evidence>
<comment type="similarity">
    <text evidence="5">Belongs to the RimM family.</text>
</comment>
<dbReference type="EMBL" id="CP064936">
    <property type="protein sequence ID" value="QQA01631.1"/>
    <property type="molecule type" value="Genomic_DNA"/>
</dbReference>
<dbReference type="GO" id="GO:0005737">
    <property type="term" value="C:cytoplasm"/>
    <property type="evidence" value="ECO:0007669"/>
    <property type="project" value="UniProtKB-SubCell"/>
</dbReference>
<evidence type="ECO:0000256" key="3">
    <source>
        <dbReference type="ARBA" id="ARBA00022552"/>
    </source>
</evidence>
<dbReference type="InterPro" id="IPR009000">
    <property type="entry name" value="Transl_B-barrel_sf"/>
</dbReference>
<dbReference type="HAMAP" id="MF_00014">
    <property type="entry name" value="Ribosome_mat_RimM"/>
    <property type="match status" value="1"/>
</dbReference>
<protein>
    <recommendedName>
        <fullName evidence="5">Ribosome maturation factor RimM</fullName>
    </recommendedName>
</protein>
<evidence type="ECO:0000313" key="8">
    <source>
        <dbReference type="EMBL" id="QQA01631.1"/>
    </source>
</evidence>
<dbReference type="KEGG" id="tper:IWA51_03200"/>
<comment type="function">
    <text evidence="5">An accessory protein needed during the final step in the assembly of 30S ribosomal subunit, possibly for assembly of the head region. Essential for efficient processing of 16S rRNA. May be needed both before and after RbfA during the maturation of 16S rRNA. It has affinity for free ribosomal 30S subunits but not for 70S ribosomes.</text>
</comment>
<name>A0A7T3V5M6_9SPIR</name>
<evidence type="ECO:0000259" key="6">
    <source>
        <dbReference type="Pfam" id="PF01782"/>
    </source>
</evidence>
<dbReference type="InterPro" id="IPR011961">
    <property type="entry name" value="RimM"/>
</dbReference>
<dbReference type="PANTHER" id="PTHR33692:SF1">
    <property type="entry name" value="RIBOSOME MATURATION FACTOR RIMM"/>
    <property type="match status" value="1"/>
</dbReference>
<dbReference type="SUPFAM" id="SSF50447">
    <property type="entry name" value="Translation proteins"/>
    <property type="match status" value="1"/>
</dbReference>
<dbReference type="Gene3D" id="2.30.30.240">
    <property type="entry name" value="PRC-barrel domain"/>
    <property type="match status" value="1"/>
</dbReference>
<comment type="domain">
    <text evidence="5">The PRC barrel domain binds ribosomal protein uS19.</text>
</comment>
<organism evidence="8 9">
    <name type="scientific">Treponema peruense</name>
    <dbReference type="NCBI Taxonomy" id="2787628"/>
    <lineage>
        <taxon>Bacteria</taxon>
        <taxon>Pseudomonadati</taxon>
        <taxon>Spirochaetota</taxon>
        <taxon>Spirochaetia</taxon>
        <taxon>Spirochaetales</taxon>
        <taxon>Treponemataceae</taxon>
        <taxon>Treponema</taxon>
    </lineage>
</organism>
<dbReference type="InterPro" id="IPR036976">
    <property type="entry name" value="RimM_N_sf"/>
</dbReference>
<evidence type="ECO:0000259" key="7">
    <source>
        <dbReference type="Pfam" id="PF24986"/>
    </source>
</evidence>
<keyword evidence="3 5" id="KW-0698">rRNA processing</keyword>
<dbReference type="Pfam" id="PF01782">
    <property type="entry name" value="RimM"/>
    <property type="match status" value="1"/>
</dbReference>
<comment type="subunit">
    <text evidence="5">Binds ribosomal protein uS19.</text>
</comment>
<dbReference type="InterPro" id="IPR056792">
    <property type="entry name" value="PRC_RimM"/>
</dbReference>
<sequence length="193" mass="21621">MVEQFVVGVVRGTHGIAGELKVESTSGEYEHFVGMEEVTLTHGTESRLFKVEYAKPASGTLYLKLVGISTPEKAAEYNRWQIVVPRKNAHPLQEGEWYIEDLKGCSVIYYNGAVEPEDDSESVVGTVTDVKEGGSGYLVEISLSESCSLLREDVRMSKGSKPRSVFVPFNDEFIGTVDVERRKMRLMHLWILE</sequence>
<comment type="subcellular location">
    <subcellularLocation>
        <location evidence="5">Cytoplasm</location>
    </subcellularLocation>
</comment>
<dbReference type="GO" id="GO:0005840">
    <property type="term" value="C:ribosome"/>
    <property type="evidence" value="ECO:0007669"/>
    <property type="project" value="InterPro"/>
</dbReference>
<proteinExistence type="inferred from homology"/>
<feature type="domain" description="RimM N-terminal" evidence="6">
    <location>
        <begin position="6"/>
        <end position="87"/>
    </location>
</feature>
<dbReference type="GO" id="GO:0043022">
    <property type="term" value="F:ribosome binding"/>
    <property type="evidence" value="ECO:0007669"/>
    <property type="project" value="InterPro"/>
</dbReference>
<evidence type="ECO:0000256" key="2">
    <source>
        <dbReference type="ARBA" id="ARBA00022517"/>
    </source>
</evidence>
<dbReference type="NCBIfam" id="TIGR02273">
    <property type="entry name" value="16S_RimM"/>
    <property type="match status" value="1"/>
</dbReference>
<gene>
    <name evidence="5 8" type="primary">rimM</name>
    <name evidence="8" type="ORF">IWA51_03200</name>
</gene>
<dbReference type="Pfam" id="PF24986">
    <property type="entry name" value="PRC_RimM"/>
    <property type="match status" value="1"/>
</dbReference>
<dbReference type="InterPro" id="IPR011033">
    <property type="entry name" value="PRC_barrel-like_sf"/>
</dbReference>
<evidence type="ECO:0000256" key="4">
    <source>
        <dbReference type="ARBA" id="ARBA00023186"/>
    </source>
</evidence>
<evidence type="ECO:0000256" key="5">
    <source>
        <dbReference type="HAMAP-Rule" id="MF_00014"/>
    </source>
</evidence>
<dbReference type="InterPro" id="IPR002676">
    <property type="entry name" value="RimM_N"/>
</dbReference>
<reference evidence="8 9" key="1">
    <citation type="submission" date="2020-11" db="EMBL/GenBank/DDBJ databases">
        <title>Treponema Peruensis nv. sp., first commensal Treponema isolated from human feces.</title>
        <authorList>
            <person name="Belkhou C."/>
            <person name="Raes J."/>
        </authorList>
    </citation>
    <scope>NUCLEOTIDE SEQUENCE [LARGE SCALE GENOMIC DNA]</scope>
    <source>
        <strain evidence="8 9">RCC2812</strain>
    </source>
</reference>
<dbReference type="GO" id="GO:0042274">
    <property type="term" value="P:ribosomal small subunit biogenesis"/>
    <property type="evidence" value="ECO:0007669"/>
    <property type="project" value="UniProtKB-UniRule"/>
</dbReference>
<accession>A0A7T3V5M6</accession>
<keyword evidence="1 5" id="KW-0963">Cytoplasm</keyword>
<dbReference type="PANTHER" id="PTHR33692">
    <property type="entry name" value="RIBOSOME MATURATION FACTOR RIMM"/>
    <property type="match status" value="1"/>
</dbReference>
<evidence type="ECO:0000313" key="9">
    <source>
        <dbReference type="Proteomes" id="UP000595224"/>
    </source>
</evidence>
<dbReference type="RefSeq" id="WP_177528504.1">
    <property type="nucleotide sequence ID" value="NZ_CBCSHE010000011.1"/>
</dbReference>
<dbReference type="Proteomes" id="UP000595224">
    <property type="component" value="Chromosome"/>
</dbReference>